<feature type="region of interest" description="Disordered" evidence="1">
    <location>
        <begin position="23"/>
        <end position="43"/>
    </location>
</feature>
<evidence type="ECO:0000313" key="2">
    <source>
        <dbReference type="EMBL" id="KAL1882406.1"/>
    </source>
</evidence>
<evidence type="ECO:0000256" key="1">
    <source>
        <dbReference type="SAM" id="MobiDB-lite"/>
    </source>
</evidence>
<protein>
    <recommendedName>
        <fullName evidence="4">Fe2OG dioxygenase domain-containing protein</fullName>
    </recommendedName>
</protein>
<accession>A0ABR3Y2A4</accession>
<sequence length="379" mass="42683">MAPAMIEDHGNNNQGHDIVSTARTAKSSPEPFNPDKHLAYQPPSRTHTLKDLHLDESPISPIGSTDPFPFLSAEGVRAFRRELFFPDVLANCMYHTRAGSVQIRGMAPRYAPFTHGFWTSPEVIGIMSNLAGVDLVPVMDHEIAHINVQLGPNGVDGVKDTPVEPPEAPQLSKNNDQTPKVPKVDALVPWHRDSHPFVCVVMLSDARYMTDGETELRKGDGTTIKVKSPGIGGAVVLQGRHVSHLAIPAGNMPERITMVTSFRPRSPLLLDDSTCMNVRTKSCLPELYYQWTEYRLRLLSQRFQHEADSLRTRYMDAVRRTDPDGLPGHCLEETVNIDYMKNWMEEQMQYMRQTLFEMRPVTAEDNFLKDTIERGDLLI</sequence>
<keyword evidence="3" id="KW-1185">Reference proteome</keyword>
<evidence type="ECO:0008006" key="4">
    <source>
        <dbReference type="Google" id="ProtNLM"/>
    </source>
</evidence>
<feature type="region of interest" description="Disordered" evidence="1">
    <location>
        <begin position="155"/>
        <end position="180"/>
    </location>
</feature>
<comment type="caution">
    <text evidence="2">The sequence shown here is derived from an EMBL/GenBank/DDBJ whole genome shotgun (WGS) entry which is preliminary data.</text>
</comment>
<reference evidence="2 3" key="1">
    <citation type="journal article" date="2024" name="IMA Fungus">
        <title>IMA Genome - F19 : A genome assembly and annotation guide to empower mycologists, including annotated draft genome sequences of Ceratocystis pirilliformis, Diaporthe australafricana, Fusarium ophioides, Paecilomyces lecythidis, and Sporothrix stenoceras.</title>
        <authorList>
            <person name="Aylward J."/>
            <person name="Wilson A.M."/>
            <person name="Visagie C.M."/>
            <person name="Spraker J."/>
            <person name="Barnes I."/>
            <person name="Buitendag C."/>
            <person name="Ceriani C."/>
            <person name="Del Mar Angel L."/>
            <person name="du Plessis D."/>
            <person name="Fuchs T."/>
            <person name="Gasser K."/>
            <person name="Kramer D."/>
            <person name="Li W."/>
            <person name="Munsamy K."/>
            <person name="Piso A."/>
            <person name="Price J.L."/>
            <person name="Sonnekus B."/>
            <person name="Thomas C."/>
            <person name="van der Nest A."/>
            <person name="van Dijk A."/>
            <person name="van Heerden A."/>
            <person name="van Vuuren N."/>
            <person name="Yilmaz N."/>
            <person name="Duong T.A."/>
            <person name="van der Merwe N.A."/>
            <person name="Wingfield M.J."/>
            <person name="Wingfield B.D."/>
        </authorList>
    </citation>
    <scope>NUCLEOTIDE SEQUENCE [LARGE SCALE GENOMIC DNA]</scope>
    <source>
        <strain evidence="2 3">CMW 18167</strain>
    </source>
</reference>
<organism evidence="2 3">
    <name type="scientific">Paecilomyces lecythidis</name>
    <dbReference type="NCBI Taxonomy" id="3004212"/>
    <lineage>
        <taxon>Eukaryota</taxon>
        <taxon>Fungi</taxon>
        <taxon>Dikarya</taxon>
        <taxon>Ascomycota</taxon>
        <taxon>Pezizomycotina</taxon>
        <taxon>Eurotiomycetes</taxon>
        <taxon>Eurotiomycetidae</taxon>
        <taxon>Eurotiales</taxon>
        <taxon>Thermoascaceae</taxon>
        <taxon>Paecilomyces</taxon>
    </lineage>
</organism>
<dbReference type="EMBL" id="JAVDPF010000006">
    <property type="protein sequence ID" value="KAL1882406.1"/>
    <property type="molecule type" value="Genomic_DNA"/>
</dbReference>
<proteinExistence type="predicted"/>
<dbReference type="PANTHER" id="PTHR41677">
    <property type="entry name" value="YALI0B19030P"/>
    <property type="match status" value="1"/>
</dbReference>
<dbReference type="Proteomes" id="UP001583193">
    <property type="component" value="Unassembled WGS sequence"/>
</dbReference>
<evidence type="ECO:0000313" key="3">
    <source>
        <dbReference type="Proteomes" id="UP001583193"/>
    </source>
</evidence>
<dbReference type="PANTHER" id="PTHR41677:SF1">
    <property type="entry name" value="FE2OG DIOXYGENASE DOMAIN-CONTAINING PROTEIN"/>
    <property type="match status" value="1"/>
</dbReference>
<name>A0ABR3Y2A4_9EURO</name>
<gene>
    <name evidence="2" type="ORF">Plec18167_002822</name>
</gene>